<keyword evidence="1" id="KW-0732">Signal</keyword>
<dbReference type="Proteomes" id="UP000001492">
    <property type="component" value="Chromosome 1"/>
</dbReference>
<name>E8RKW6_ASTEC</name>
<dbReference type="InterPro" id="IPR032591">
    <property type="entry name" value="DUF4908"/>
</dbReference>
<dbReference type="KEGG" id="aex:Astex_0843"/>
<dbReference type="EMBL" id="CP002395">
    <property type="protein sequence ID" value="ADU12526.1"/>
    <property type="molecule type" value="Genomic_DNA"/>
</dbReference>
<dbReference type="Pfam" id="PF16252">
    <property type="entry name" value="DUF4908"/>
    <property type="match status" value="1"/>
</dbReference>
<proteinExistence type="predicted"/>
<evidence type="ECO:0000256" key="1">
    <source>
        <dbReference type="SAM" id="SignalP"/>
    </source>
</evidence>
<accession>E8RKW6</accession>
<evidence type="ECO:0000313" key="3">
    <source>
        <dbReference type="Proteomes" id="UP000001492"/>
    </source>
</evidence>
<sequence length="269" mass="28995">MTNPQFTSRPTRFQTLCRALCLLIIALCLPVAGVSQAQAERTLRDSLIGRVTPNDGRTNAPPTVARFTTDRGASFVLDRSRRNPLIQFDGDSEVWALTPTPGPMGDIIFKNDLGEPVLKATRWGGMILFSKDRPTGDPVAVAGRAEAFEPGHMSPSQLFQHLVRTSKKASAALSRLVRFEADVQTPGADYLFADAATVTADAIVEMSATTKGRKLLAPVQEVKLIEGRPPSAWVEGDTLMLKLDLSKGWGGRPSSKRVMKVLASGGNAP</sequence>
<dbReference type="AlphaFoldDB" id="E8RKW6"/>
<dbReference type="RefSeq" id="WP_013478360.1">
    <property type="nucleotide sequence ID" value="NC_014816.1"/>
</dbReference>
<dbReference type="eggNOG" id="ENOG5031GKB">
    <property type="taxonomic scope" value="Bacteria"/>
</dbReference>
<dbReference type="HOGENOM" id="CLU_092322_0_0_5"/>
<protein>
    <recommendedName>
        <fullName evidence="4">DUF4908 domain-containing protein</fullName>
    </recommendedName>
</protein>
<dbReference type="OrthoDB" id="7170995at2"/>
<reference evidence="3" key="1">
    <citation type="submission" date="2010-12" db="EMBL/GenBank/DDBJ databases">
        <title>Complete sequence of chromosome 1 of Asticcacaulis excentricus CB 48.</title>
        <authorList>
            <consortium name="US DOE Joint Genome Institute"/>
            <person name="Lucas S."/>
            <person name="Copeland A."/>
            <person name="Lapidus A."/>
            <person name="Cheng J.-F."/>
            <person name="Bruce D."/>
            <person name="Goodwin L."/>
            <person name="Pitluck S."/>
            <person name="Teshima H."/>
            <person name="Davenport K."/>
            <person name="Detter J.C."/>
            <person name="Han C."/>
            <person name="Tapia R."/>
            <person name="Land M."/>
            <person name="Hauser L."/>
            <person name="Jeffries C."/>
            <person name="Kyrpides N."/>
            <person name="Ivanova N."/>
            <person name="Ovchinnikova G."/>
            <person name="Brun Y.V."/>
            <person name="Woyke T."/>
        </authorList>
    </citation>
    <scope>NUCLEOTIDE SEQUENCE [LARGE SCALE GENOMIC DNA]</scope>
    <source>
        <strain evidence="3">ATCC 15261 / DSM 4724 / KCTC 12464 / NCIMB 9791 / VKM B-1370 / CB 48</strain>
    </source>
</reference>
<feature type="chain" id="PRO_5003226794" description="DUF4908 domain-containing protein" evidence="1">
    <location>
        <begin position="38"/>
        <end position="269"/>
    </location>
</feature>
<feature type="signal peptide" evidence="1">
    <location>
        <begin position="1"/>
        <end position="37"/>
    </location>
</feature>
<gene>
    <name evidence="2" type="ordered locus">Astex_0843</name>
</gene>
<evidence type="ECO:0000313" key="2">
    <source>
        <dbReference type="EMBL" id="ADU12526.1"/>
    </source>
</evidence>
<evidence type="ECO:0008006" key="4">
    <source>
        <dbReference type="Google" id="ProtNLM"/>
    </source>
</evidence>
<organism evidence="2 3">
    <name type="scientific">Asticcacaulis excentricus (strain ATCC 15261 / DSM 4724 / KCTC 12464 / NCIMB 9791 / VKM B-1370 / CB 48)</name>
    <dbReference type="NCBI Taxonomy" id="573065"/>
    <lineage>
        <taxon>Bacteria</taxon>
        <taxon>Pseudomonadati</taxon>
        <taxon>Pseudomonadota</taxon>
        <taxon>Alphaproteobacteria</taxon>
        <taxon>Caulobacterales</taxon>
        <taxon>Caulobacteraceae</taxon>
        <taxon>Asticcacaulis</taxon>
    </lineage>
</organism>
<keyword evidence="3" id="KW-1185">Reference proteome</keyword>